<name>A0A8S3R5W3_MYTED</name>
<gene>
    <name evidence="5" type="ORF">MEDL_17153</name>
</gene>
<evidence type="ECO:0000256" key="2">
    <source>
        <dbReference type="SAM" id="MobiDB-lite"/>
    </source>
</evidence>
<evidence type="ECO:0000259" key="4">
    <source>
        <dbReference type="PROSITE" id="PS50958"/>
    </source>
</evidence>
<dbReference type="AlphaFoldDB" id="A0A8S3R5W3"/>
<dbReference type="InterPro" id="IPR001212">
    <property type="entry name" value="Somatomedin_B_dom"/>
</dbReference>
<dbReference type="OrthoDB" id="6134459at2759"/>
<comment type="caution">
    <text evidence="5">The sequence shown here is derived from an EMBL/GenBank/DDBJ whole genome shotgun (WGS) entry which is preliminary data.</text>
</comment>
<feature type="chain" id="PRO_5035812124" description="SMB domain-containing protein" evidence="3">
    <location>
        <begin position="25"/>
        <end position="519"/>
    </location>
</feature>
<evidence type="ECO:0000313" key="6">
    <source>
        <dbReference type="Proteomes" id="UP000683360"/>
    </source>
</evidence>
<feature type="region of interest" description="Disordered" evidence="2">
    <location>
        <begin position="117"/>
        <end position="142"/>
    </location>
</feature>
<keyword evidence="3" id="KW-0732">Signal</keyword>
<evidence type="ECO:0000256" key="1">
    <source>
        <dbReference type="ARBA" id="ARBA00023157"/>
    </source>
</evidence>
<dbReference type="Proteomes" id="UP000683360">
    <property type="component" value="Unassembled WGS sequence"/>
</dbReference>
<organism evidence="5 6">
    <name type="scientific">Mytilus edulis</name>
    <name type="common">Blue mussel</name>
    <dbReference type="NCBI Taxonomy" id="6550"/>
    <lineage>
        <taxon>Eukaryota</taxon>
        <taxon>Metazoa</taxon>
        <taxon>Spiralia</taxon>
        <taxon>Lophotrochozoa</taxon>
        <taxon>Mollusca</taxon>
        <taxon>Bivalvia</taxon>
        <taxon>Autobranchia</taxon>
        <taxon>Pteriomorphia</taxon>
        <taxon>Mytilida</taxon>
        <taxon>Mytiloidea</taxon>
        <taxon>Mytilidae</taxon>
        <taxon>Mytilinae</taxon>
        <taxon>Mytilus</taxon>
    </lineage>
</organism>
<proteinExistence type="predicted"/>
<sequence length="519" mass="58472">MLCFFQLRTFYILIILSFKHDIKAEHVVITGQHDITLEHTEHTTSLENRSGSDSILSSTRVDVISNDTENKTNFIELSTSRIKQAVHKKDVSESTISMTTNKTNTQISLDQDTSMLESGFSGSTLPQNRPFNTEQTDNHSSYDSISSNLMTNESLLNKSEIEGNQNVLSTREVKYTTTGTSDQQVNMTTEDVCYTYGTCHFVSTKKFKYCNCDDKCHLFNNCCVDAKQNQTEQNIFTECHPFTNDKSVRLGALVLSHCPSLYNITEVSFLCSNADILTGGPFVIGGNSIIYRNKFCAVCNGVQTFKYFSLEIKADGLDPINDLSKTTQKERLSKLLALGKYLLVSDTEGIQLRYCLNIPEFKSTENRANECTNYSFNPIILSSQFEVYRNKFCVPQVLTDYNCFGQELDAYAFEPSYDFNTTKVTFSYDNEGEDTSCTELTDPTCDTMATETYEGYTTTVNFTLASVDIIDDEVLYHSSLALVWSLFMQNKIDVVSVVTFSPMYNNGSLGRLTLFISCL</sequence>
<feature type="domain" description="SMB" evidence="4">
    <location>
        <begin position="189"/>
        <end position="234"/>
    </location>
</feature>
<feature type="signal peptide" evidence="3">
    <location>
        <begin position="1"/>
        <end position="24"/>
    </location>
</feature>
<dbReference type="EMBL" id="CAJPWZ010000892">
    <property type="protein sequence ID" value="CAG2202550.1"/>
    <property type="molecule type" value="Genomic_DNA"/>
</dbReference>
<keyword evidence="1" id="KW-1015">Disulfide bond</keyword>
<protein>
    <recommendedName>
        <fullName evidence="4">SMB domain-containing protein</fullName>
    </recommendedName>
</protein>
<accession>A0A8S3R5W3</accession>
<evidence type="ECO:0000313" key="5">
    <source>
        <dbReference type="EMBL" id="CAG2202550.1"/>
    </source>
</evidence>
<keyword evidence="6" id="KW-1185">Reference proteome</keyword>
<evidence type="ECO:0000256" key="3">
    <source>
        <dbReference type="SAM" id="SignalP"/>
    </source>
</evidence>
<reference evidence="5" key="1">
    <citation type="submission" date="2021-03" db="EMBL/GenBank/DDBJ databases">
        <authorList>
            <person name="Bekaert M."/>
        </authorList>
    </citation>
    <scope>NUCLEOTIDE SEQUENCE</scope>
</reference>
<dbReference type="PROSITE" id="PS50958">
    <property type="entry name" value="SMB_2"/>
    <property type="match status" value="1"/>
</dbReference>